<dbReference type="Proteomes" id="UP000095598">
    <property type="component" value="Unassembled WGS sequence"/>
</dbReference>
<name>A0A173RDV1_ANAHA</name>
<organism evidence="1 2">
    <name type="scientific">Anaerostipes hadrus</name>
    <dbReference type="NCBI Taxonomy" id="649756"/>
    <lineage>
        <taxon>Bacteria</taxon>
        <taxon>Bacillati</taxon>
        <taxon>Bacillota</taxon>
        <taxon>Clostridia</taxon>
        <taxon>Lachnospirales</taxon>
        <taxon>Lachnospiraceae</taxon>
        <taxon>Anaerostipes</taxon>
    </lineage>
</organism>
<accession>A0A173RDV1</accession>
<dbReference type="EMBL" id="CYXT01000002">
    <property type="protein sequence ID" value="CUM75967.1"/>
    <property type="molecule type" value="Genomic_DNA"/>
</dbReference>
<proteinExistence type="predicted"/>
<protein>
    <recommendedName>
        <fullName evidence="3">DUF2190 family protein</fullName>
    </recommendedName>
</protein>
<evidence type="ECO:0008006" key="3">
    <source>
        <dbReference type="Google" id="ProtNLM"/>
    </source>
</evidence>
<sequence>MANRTYEYNPINDSPVIVATAGEALKTAAAVVLTKDGAKLPEAGKKATGIVVLEDETIAKGDDITVQIRNQGMWTAGAAFDSGDFLAVDAEGFCQKATTGQYILAMALAPATAKGDIVRVAIIHAGYEA</sequence>
<gene>
    <name evidence="1" type="ORF">ERS852425_00422</name>
</gene>
<reference evidence="1 2" key="1">
    <citation type="submission" date="2015-09" db="EMBL/GenBank/DDBJ databases">
        <authorList>
            <consortium name="Pathogen Informatics"/>
        </authorList>
    </citation>
    <scope>NUCLEOTIDE SEQUENCE [LARGE SCALE GENOMIC DNA]</scope>
    <source>
        <strain evidence="1 2">2789STDY5608868</strain>
    </source>
</reference>
<dbReference type="AlphaFoldDB" id="A0A173RDV1"/>
<evidence type="ECO:0000313" key="2">
    <source>
        <dbReference type="Proteomes" id="UP000095598"/>
    </source>
</evidence>
<dbReference type="Pfam" id="PF09956">
    <property type="entry name" value="Phage_cement_2"/>
    <property type="match status" value="1"/>
</dbReference>
<dbReference type="RefSeq" id="WP_009203425.1">
    <property type="nucleotide sequence ID" value="NZ_CYXT01000002.1"/>
</dbReference>
<dbReference type="InterPro" id="IPR011231">
    <property type="entry name" value="Phage_VT1-Sakai_H0018"/>
</dbReference>
<evidence type="ECO:0000313" key="1">
    <source>
        <dbReference type="EMBL" id="CUM75967.1"/>
    </source>
</evidence>